<reference evidence="1 2" key="1">
    <citation type="submission" date="2024-09" db="EMBL/GenBank/DDBJ databases">
        <title>Chromosome-scale assembly of Riccia fluitans.</title>
        <authorList>
            <person name="Paukszto L."/>
            <person name="Sawicki J."/>
            <person name="Karawczyk K."/>
            <person name="Piernik-Szablinska J."/>
            <person name="Szczecinska M."/>
            <person name="Mazdziarz M."/>
        </authorList>
    </citation>
    <scope>NUCLEOTIDE SEQUENCE [LARGE SCALE GENOMIC DNA]</scope>
    <source>
        <strain evidence="1">Rf_01</strain>
        <tissue evidence="1">Aerial parts of the thallus</tissue>
    </source>
</reference>
<proteinExistence type="predicted"/>
<comment type="caution">
    <text evidence="1">The sequence shown here is derived from an EMBL/GenBank/DDBJ whole genome shotgun (WGS) entry which is preliminary data.</text>
</comment>
<evidence type="ECO:0000313" key="1">
    <source>
        <dbReference type="EMBL" id="KAL2624301.1"/>
    </source>
</evidence>
<organism evidence="1 2">
    <name type="scientific">Riccia fluitans</name>
    <dbReference type="NCBI Taxonomy" id="41844"/>
    <lineage>
        <taxon>Eukaryota</taxon>
        <taxon>Viridiplantae</taxon>
        <taxon>Streptophyta</taxon>
        <taxon>Embryophyta</taxon>
        <taxon>Marchantiophyta</taxon>
        <taxon>Marchantiopsida</taxon>
        <taxon>Marchantiidae</taxon>
        <taxon>Marchantiales</taxon>
        <taxon>Ricciaceae</taxon>
        <taxon>Riccia</taxon>
    </lineage>
</organism>
<dbReference type="AlphaFoldDB" id="A0ABD1YCA4"/>
<keyword evidence="2" id="KW-1185">Reference proteome</keyword>
<gene>
    <name evidence="1" type="ORF">R1flu_008546</name>
</gene>
<dbReference type="EMBL" id="JBHFFA010000005">
    <property type="protein sequence ID" value="KAL2624301.1"/>
    <property type="molecule type" value="Genomic_DNA"/>
</dbReference>
<dbReference type="Proteomes" id="UP001605036">
    <property type="component" value="Unassembled WGS sequence"/>
</dbReference>
<protein>
    <submittedName>
        <fullName evidence="1">Uncharacterized protein</fullName>
    </submittedName>
</protein>
<sequence>MARRGEDDRDRLNSPSIQPNALNGFVDSIRRRRGRRVAEQAIRQLPCFWPSLVREGKNVSSLRARWQEVEQ</sequence>
<evidence type="ECO:0000313" key="2">
    <source>
        <dbReference type="Proteomes" id="UP001605036"/>
    </source>
</evidence>
<name>A0ABD1YCA4_9MARC</name>
<accession>A0ABD1YCA4</accession>